<organism evidence="1 2">
    <name type="scientific">Actinoplanes sichuanensis</name>
    <dbReference type="NCBI Taxonomy" id="512349"/>
    <lineage>
        <taxon>Bacteria</taxon>
        <taxon>Bacillati</taxon>
        <taxon>Actinomycetota</taxon>
        <taxon>Actinomycetes</taxon>
        <taxon>Micromonosporales</taxon>
        <taxon>Micromonosporaceae</taxon>
        <taxon>Actinoplanes</taxon>
    </lineage>
</organism>
<gene>
    <name evidence="1" type="ORF">ACFQ5G_38515</name>
</gene>
<keyword evidence="2" id="KW-1185">Reference proteome</keyword>
<evidence type="ECO:0000313" key="1">
    <source>
        <dbReference type="EMBL" id="MFD1371257.1"/>
    </source>
</evidence>
<reference evidence="2" key="1">
    <citation type="journal article" date="2019" name="Int. J. Syst. Evol. Microbiol.">
        <title>The Global Catalogue of Microorganisms (GCM) 10K type strain sequencing project: providing services to taxonomists for standard genome sequencing and annotation.</title>
        <authorList>
            <consortium name="The Broad Institute Genomics Platform"/>
            <consortium name="The Broad Institute Genome Sequencing Center for Infectious Disease"/>
            <person name="Wu L."/>
            <person name="Ma J."/>
        </authorList>
    </citation>
    <scope>NUCLEOTIDE SEQUENCE [LARGE SCALE GENOMIC DNA]</scope>
    <source>
        <strain evidence="2">CCM 7526</strain>
    </source>
</reference>
<accession>A0ABW4AK73</accession>
<name>A0ABW4AK73_9ACTN</name>
<protein>
    <recommendedName>
        <fullName evidence="3">Excreted virulence factor EspC, type VII ESX diderm</fullName>
    </recommendedName>
</protein>
<evidence type="ECO:0008006" key="3">
    <source>
        <dbReference type="Google" id="ProtNLM"/>
    </source>
</evidence>
<dbReference type="EMBL" id="JBHTMK010000051">
    <property type="protein sequence ID" value="MFD1371257.1"/>
    <property type="molecule type" value="Genomic_DNA"/>
</dbReference>
<dbReference type="Proteomes" id="UP001597183">
    <property type="component" value="Unassembled WGS sequence"/>
</dbReference>
<comment type="caution">
    <text evidence="1">The sequence shown here is derived from an EMBL/GenBank/DDBJ whole genome shotgun (WGS) entry which is preliminary data.</text>
</comment>
<sequence>MKLDPQVVAAAGSALAGIAQRMADDLAGLETTVAGPDSPWGADESGSMFALAYQSVLGHALQALGSHVQQLGEAALDLHTQARSIAAVDDEAAAELTTSASGERS</sequence>
<evidence type="ECO:0000313" key="2">
    <source>
        <dbReference type="Proteomes" id="UP001597183"/>
    </source>
</evidence>
<proteinExistence type="predicted"/>
<dbReference type="Gene3D" id="1.10.287.1060">
    <property type="entry name" value="ESAT-6-like"/>
    <property type="match status" value="1"/>
</dbReference>